<evidence type="ECO:0000313" key="1">
    <source>
        <dbReference type="EMBL" id="SVB22694.1"/>
    </source>
</evidence>
<name>A0A382C9W2_9ZZZZ</name>
<dbReference type="EMBL" id="UINC01033424">
    <property type="protein sequence ID" value="SVB22694.1"/>
    <property type="molecule type" value="Genomic_DNA"/>
</dbReference>
<accession>A0A382C9W2</accession>
<gene>
    <name evidence="1" type="ORF">METZ01_LOCUS175548</name>
</gene>
<proteinExistence type="predicted"/>
<reference evidence="1" key="1">
    <citation type="submission" date="2018-05" db="EMBL/GenBank/DDBJ databases">
        <authorList>
            <person name="Lanie J.A."/>
            <person name="Ng W.-L."/>
            <person name="Kazmierczak K.M."/>
            <person name="Andrzejewski T.M."/>
            <person name="Davidsen T.M."/>
            <person name="Wayne K.J."/>
            <person name="Tettelin H."/>
            <person name="Glass J.I."/>
            <person name="Rusch D."/>
            <person name="Podicherti R."/>
            <person name="Tsui H.-C.T."/>
            <person name="Winkler M.E."/>
        </authorList>
    </citation>
    <scope>NUCLEOTIDE SEQUENCE</scope>
</reference>
<organism evidence="1">
    <name type="scientific">marine metagenome</name>
    <dbReference type="NCBI Taxonomy" id="408172"/>
    <lineage>
        <taxon>unclassified sequences</taxon>
        <taxon>metagenomes</taxon>
        <taxon>ecological metagenomes</taxon>
    </lineage>
</organism>
<dbReference type="AlphaFoldDB" id="A0A382C9W2"/>
<sequence length="67" mass="7598">MTHKTDYTCENCGSKELLIPSWKTQDGMEDYPDPHDLDGDAWCIDCEKIIWVDTNRGEAVGFFEGVA</sequence>
<protein>
    <submittedName>
        <fullName evidence="1">Uncharacterized protein</fullName>
    </submittedName>
</protein>